<keyword evidence="5 13" id="KW-0812">Transmembrane</keyword>
<evidence type="ECO:0000256" key="12">
    <source>
        <dbReference type="ARBA" id="ARBA00023303"/>
    </source>
</evidence>
<evidence type="ECO:0000256" key="8">
    <source>
        <dbReference type="ARBA" id="ARBA00023136"/>
    </source>
</evidence>
<feature type="compositionally biased region" description="Polar residues" evidence="14">
    <location>
        <begin position="500"/>
        <end position="509"/>
    </location>
</feature>
<feature type="transmembrane region" description="Helical" evidence="13">
    <location>
        <begin position="43"/>
        <end position="70"/>
    </location>
</feature>
<evidence type="ECO:0000256" key="9">
    <source>
        <dbReference type="ARBA" id="ARBA00023173"/>
    </source>
</evidence>
<dbReference type="PANTHER" id="PTHR12424">
    <property type="entry name" value="TWEETY-RELATED"/>
    <property type="match status" value="1"/>
</dbReference>
<keyword evidence="10" id="KW-0325">Glycoprotein</keyword>
<evidence type="ECO:0000256" key="2">
    <source>
        <dbReference type="ARBA" id="ARBA00009849"/>
    </source>
</evidence>
<comment type="similarity">
    <text evidence="2 13">Belongs to the tweety family.</text>
</comment>
<evidence type="ECO:0000256" key="10">
    <source>
        <dbReference type="ARBA" id="ARBA00023180"/>
    </source>
</evidence>
<evidence type="ECO:0000313" key="16">
    <source>
        <dbReference type="Proteomes" id="UP001217089"/>
    </source>
</evidence>
<name>A0ABQ9FKN8_TEGGR</name>
<evidence type="ECO:0000256" key="11">
    <source>
        <dbReference type="ARBA" id="ARBA00023214"/>
    </source>
</evidence>
<dbReference type="InterPro" id="IPR006990">
    <property type="entry name" value="Tweety"/>
</dbReference>
<proteinExistence type="inferred from homology"/>
<dbReference type="Proteomes" id="UP001217089">
    <property type="component" value="Unassembled WGS sequence"/>
</dbReference>
<dbReference type="Pfam" id="PF04906">
    <property type="entry name" value="Tweety"/>
    <property type="match status" value="1"/>
</dbReference>
<evidence type="ECO:0000256" key="7">
    <source>
        <dbReference type="ARBA" id="ARBA00023065"/>
    </source>
</evidence>
<keyword evidence="8 13" id="KW-0472">Membrane</keyword>
<evidence type="ECO:0000256" key="14">
    <source>
        <dbReference type="SAM" id="MobiDB-lite"/>
    </source>
</evidence>
<keyword evidence="7 13" id="KW-0406">Ion transport</keyword>
<keyword evidence="11 13" id="KW-0868">Chloride</keyword>
<gene>
    <name evidence="15" type="ORF">KUTeg_002940</name>
</gene>
<keyword evidence="9 13" id="KW-0869">Chloride channel</keyword>
<comment type="function">
    <text evidence="13">Probable chloride channel.</text>
</comment>
<keyword evidence="6 13" id="KW-1133">Transmembrane helix</keyword>
<evidence type="ECO:0000256" key="5">
    <source>
        <dbReference type="ARBA" id="ARBA00022692"/>
    </source>
</evidence>
<comment type="subcellular location">
    <subcellularLocation>
        <location evidence="1 13">Cell membrane</location>
        <topology evidence="1 13">Multi-pass membrane protein</topology>
    </subcellularLocation>
</comment>
<keyword evidence="4" id="KW-1003">Cell membrane</keyword>
<feature type="region of interest" description="Disordered" evidence="14">
    <location>
        <begin position="477"/>
        <end position="509"/>
    </location>
</feature>
<evidence type="ECO:0000256" key="6">
    <source>
        <dbReference type="ARBA" id="ARBA00022989"/>
    </source>
</evidence>
<comment type="caution">
    <text evidence="15">The sequence shown here is derived from an EMBL/GenBank/DDBJ whole genome shotgun (WGS) entry which is preliminary data.</text>
</comment>
<organism evidence="15 16">
    <name type="scientific">Tegillarca granosa</name>
    <name type="common">Malaysian cockle</name>
    <name type="synonym">Anadara granosa</name>
    <dbReference type="NCBI Taxonomy" id="220873"/>
    <lineage>
        <taxon>Eukaryota</taxon>
        <taxon>Metazoa</taxon>
        <taxon>Spiralia</taxon>
        <taxon>Lophotrochozoa</taxon>
        <taxon>Mollusca</taxon>
        <taxon>Bivalvia</taxon>
        <taxon>Autobranchia</taxon>
        <taxon>Pteriomorphia</taxon>
        <taxon>Arcoida</taxon>
        <taxon>Arcoidea</taxon>
        <taxon>Arcidae</taxon>
        <taxon>Tegillarca</taxon>
    </lineage>
</organism>
<evidence type="ECO:0000256" key="1">
    <source>
        <dbReference type="ARBA" id="ARBA00004651"/>
    </source>
</evidence>
<evidence type="ECO:0000256" key="3">
    <source>
        <dbReference type="ARBA" id="ARBA00022448"/>
    </source>
</evidence>
<keyword evidence="12 13" id="KW-0407">Ion channel</keyword>
<reference evidence="15 16" key="1">
    <citation type="submission" date="2022-12" db="EMBL/GenBank/DDBJ databases">
        <title>Chromosome-level genome of Tegillarca granosa.</title>
        <authorList>
            <person name="Kim J."/>
        </authorList>
    </citation>
    <scope>NUCLEOTIDE SEQUENCE [LARGE SCALE GENOMIC DNA]</scope>
    <source>
        <strain evidence="15">Teg-2019</strain>
        <tissue evidence="15">Adductor muscle</tissue>
    </source>
</reference>
<feature type="transmembrane region" description="Helical" evidence="13">
    <location>
        <begin position="82"/>
        <end position="103"/>
    </location>
</feature>
<keyword evidence="3 13" id="KW-0813">Transport</keyword>
<sequence length="509" mass="56620">MESNLYTPNWIADFFHGFPHINFSFQNANSTFDPSSQSYRESLAFLVALPVLLCVILLLFTSCCLCVHCIKKRPQKAAKTCCLQASIFIFIILSLGALGVSFYGNETANKGVQCVVDALDDTDETLNDAFTTLDNLDKLADNITNRGVRTVNNVFNQYLVNVTIRDSILKLTEQIRGESEKARQDIASIKNNTPNVKLQSISAETVTIEFYRWTGTVVMLCFVIFMFIIAFVGVCKKSKCLLISAVSLGFFCLILIWASAGIYFGAAVAGGDLCVNPEHFLEHMTDNKVRNDIIKSYIECNPQTGGQTQFSESIKKAFSSVTLANGTLNTIVNMSLPFHIEALVSPVAYLRLELNYAFDNITNLNELLQCRRTHDNFMKSVNGICKTSMTGISLILLMLLVIGVCLTMSQCLLPRFWLLSSKRKGYRPVDDTDPFCPRPPPYNGYGTISGTAPSTSRNLEGSVFMMSLNDETYPMRGPLTDSPPPAYRPRNFTDEYNDFSRPTSMGSES</sequence>
<evidence type="ECO:0000256" key="13">
    <source>
        <dbReference type="RuleBase" id="RU361114"/>
    </source>
</evidence>
<evidence type="ECO:0000313" key="15">
    <source>
        <dbReference type="EMBL" id="KAJ8317849.1"/>
    </source>
</evidence>
<feature type="transmembrane region" description="Helical" evidence="13">
    <location>
        <begin position="241"/>
        <end position="266"/>
    </location>
</feature>
<dbReference type="PANTHER" id="PTHR12424:SF8">
    <property type="entry name" value="PROTEIN TWEETY"/>
    <property type="match status" value="1"/>
</dbReference>
<protein>
    <recommendedName>
        <fullName evidence="13">Protein tweety homolog</fullName>
    </recommendedName>
</protein>
<evidence type="ECO:0000256" key="4">
    <source>
        <dbReference type="ARBA" id="ARBA00022475"/>
    </source>
</evidence>
<feature type="transmembrane region" description="Helical" evidence="13">
    <location>
        <begin position="210"/>
        <end position="234"/>
    </location>
</feature>
<accession>A0ABQ9FKN8</accession>
<keyword evidence="16" id="KW-1185">Reference proteome</keyword>
<dbReference type="EMBL" id="JARBDR010000214">
    <property type="protein sequence ID" value="KAJ8317849.1"/>
    <property type="molecule type" value="Genomic_DNA"/>
</dbReference>
<feature type="transmembrane region" description="Helical" evidence="13">
    <location>
        <begin position="394"/>
        <end position="418"/>
    </location>
</feature>